<dbReference type="Gene3D" id="3.30.750.24">
    <property type="entry name" value="STAS domain"/>
    <property type="match status" value="1"/>
</dbReference>
<dbReference type="InterPro" id="IPR002645">
    <property type="entry name" value="STAS_dom"/>
</dbReference>
<name>A0A1I0Z1Y6_9PSEU</name>
<dbReference type="SUPFAM" id="SSF52091">
    <property type="entry name" value="SpoIIaa-like"/>
    <property type="match status" value="1"/>
</dbReference>
<dbReference type="Proteomes" id="UP000243799">
    <property type="component" value="Unassembled WGS sequence"/>
</dbReference>
<accession>A0A1I0Z1Y6</accession>
<dbReference type="InterPro" id="IPR036513">
    <property type="entry name" value="STAS_dom_sf"/>
</dbReference>
<proteinExistence type="inferred from homology"/>
<dbReference type="NCBIfam" id="TIGR00377">
    <property type="entry name" value="ant_ant_sig"/>
    <property type="match status" value="1"/>
</dbReference>
<reference evidence="5" key="1">
    <citation type="submission" date="2016-10" db="EMBL/GenBank/DDBJ databases">
        <authorList>
            <person name="Varghese N."/>
            <person name="Submissions S."/>
        </authorList>
    </citation>
    <scope>NUCLEOTIDE SEQUENCE [LARGE SCALE GENOMIC DNA]</scope>
    <source>
        <strain evidence="5">CGMCC 4.3568</strain>
    </source>
</reference>
<feature type="domain" description="STAS" evidence="3">
    <location>
        <begin position="20"/>
        <end position="129"/>
    </location>
</feature>
<dbReference type="GO" id="GO:0043856">
    <property type="term" value="F:anti-sigma factor antagonist activity"/>
    <property type="evidence" value="ECO:0007669"/>
    <property type="project" value="InterPro"/>
</dbReference>
<organism evidence="4 5">
    <name type="scientific">Amycolatopsis marina</name>
    <dbReference type="NCBI Taxonomy" id="490629"/>
    <lineage>
        <taxon>Bacteria</taxon>
        <taxon>Bacillati</taxon>
        <taxon>Actinomycetota</taxon>
        <taxon>Actinomycetes</taxon>
        <taxon>Pseudonocardiales</taxon>
        <taxon>Pseudonocardiaceae</taxon>
        <taxon>Amycolatopsis</taxon>
    </lineage>
</organism>
<evidence type="ECO:0000313" key="5">
    <source>
        <dbReference type="Proteomes" id="UP000243799"/>
    </source>
</evidence>
<sequence>MDTTTPTTSVPGSARAEEWLTVRRAKSADVGIVQIIGEVDLCTSGTVSSAVSSALGEHPSGLVIDLLGVTFCGCSGLTVLVDADEQARRSRKPLSLACTGRVVLRPLALTGLTERFRICETVPQAVQSLRQLSLAG</sequence>
<dbReference type="InterPro" id="IPR003658">
    <property type="entry name" value="Anti-sigma_ant"/>
</dbReference>
<dbReference type="STRING" id="490629.SAMN05216266_10629"/>
<evidence type="ECO:0000256" key="2">
    <source>
        <dbReference type="RuleBase" id="RU003749"/>
    </source>
</evidence>
<dbReference type="EMBL" id="FOKG01000006">
    <property type="protein sequence ID" value="SFB19327.1"/>
    <property type="molecule type" value="Genomic_DNA"/>
</dbReference>
<evidence type="ECO:0000313" key="4">
    <source>
        <dbReference type="EMBL" id="SFB19327.1"/>
    </source>
</evidence>
<dbReference type="AlphaFoldDB" id="A0A1I0Z1Y6"/>
<keyword evidence="5" id="KW-1185">Reference proteome</keyword>
<dbReference type="Pfam" id="PF01740">
    <property type="entry name" value="STAS"/>
    <property type="match status" value="1"/>
</dbReference>
<evidence type="ECO:0000256" key="1">
    <source>
        <dbReference type="ARBA" id="ARBA00009013"/>
    </source>
</evidence>
<dbReference type="RefSeq" id="WP_091672778.1">
    <property type="nucleotide sequence ID" value="NZ_FOKG01000006.1"/>
</dbReference>
<dbReference type="PROSITE" id="PS50801">
    <property type="entry name" value="STAS"/>
    <property type="match status" value="1"/>
</dbReference>
<protein>
    <recommendedName>
        <fullName evidence="2">Anti-sigma factor antagonist</fullName>
    </recommendedName>
</protein>
<dbReference type="PANTHER" id="PTHR33495">
    <property type="entry name" value="ANTI-SIGMA FACTOR ANTAGONIST TM_1081-RELATED-RELATED"/>
    <property type="match status" value="1"/>
</dbReference>
<gene>
    <name evidence="4" type="ORF">SAMN05216266_10629</name>
</gene>
<dbReference type="OrthoDB" id="3638383at2"/>
<dbReference type="CDD" id="cd07043">
    <property type="entry name" value="STAS_anti-anti-sigma_factors"/>
    <property type="match status" value="1"/>
</dbReference>
<evidence type="ECO:0000259" key="3">
    <source>
        <dbReference type="PROSITE" id="PS50801"/>
    </source>
</evidence>
<dbReference type="PANTHER" id="PTHR33495:SF2">
    <property type="entry name" value="ANTI-SIGMA FACTOR ANTAGONIST TM_1081-RELATED"/>
    <property type="match status" value="1"/>
</dbReference>
<comment type="similarity">
    <text evidence="1 2">Belongs to the anti-sigma-factor antagonist family.</text>
</comment>